<name>A0A8S1CQC1_9INSE</name>
<gene>
    <name evidence="2" type="ORF">CLODIP_2_CD14704</name>
</gene>
<dbReference type="OrthoDB" id="10253041at2759"/>
<organism evidence="2 3">
    <name type="scientific">Cloeon dipterum</name>
    <dbReference type="NCBI Taxonomy" id="197152"/>
    <lineage>
        <taxon>Eukaryota</taxon>
        <taxon>Metazoa</taxon>
        <taxon>Ecdysozoa</taxon>
        <taxon>Arthropoda</taxon>
        <taxon>Hexapoda</taxon>
        <taxon>Insecta</taxon>
        <taxon>Pterygota</taxon>
        <taxon>Palaeoptera</taxon>
        <taxon>Ephemeroptera</taxon>
        <taxon>Pisciforma</taxon>
        <taxon>Baetidae</taxon>
        <taxon>Cloeon</taxon>
    </lineage>
</organism>
<reference evidence="2 3" key="1">
    <citation type="submission" date="2020-04" db="EMBL/GenBank/DDBJ databases">
        <authorList>
            <person name="Alioto T."/>
            <person name="Alioto T."/>
            <person name="Gomez Garrido J."/>
        </authorList>
    </citation>
    <scope>NUCLEOTIDE SEQUENCE [LARGE SCALE GENOMIC DNA]</scope>
</reference>
<dbReference type="AlphaFoldDB" id="A0A8S1CQC1"/>
<accession>A0A8S1CQC1</accession>
<evidence type="ECO:0000313" key="2">
    <source>
        <dbReference type="EMBL" id="CAB3370015.1"/>
    </source>
</evidence>
<proteinExistence type="predicted"/>
<keyword evidence="3" id="KW-1185">Reference proteome</keyword>
<sequence>MADTAEDYEFIVLEDSPGTFEVNSSLLEFRDNSIVNLVNISILDEPEEAEEPKERRKRKRKSPIRYRPVFGHKLPKKVSIVQDPAEKGQNADVQEETDKDRTVEEEPPPDWYQFNPNFRLVDLNLMAKKLWCEPCSEPLSLRNCVEDKQRLYNSEIRVKCHRCSETVEFPLTWLSPTGSLSAYRRPGNMNNTSQRNRKLGSKCAELNEALGFKFPVEAKAGSNSSSDSEDSETTLAPALPAEYALVENENDSLSADSIVSEQSQLSGTDVRS</sequence>
<evidence type="ECO:0000313" key="3">
    <source>
        <dbReference type="Proteomes" id="UP000494165"/>
    </source>
</evidence>
<comment type="caution">
    <text evidence="2">The sequence shown here is derived from an EMBL/GenBank/DDBJ whole genome shotgun (WGS) entry which is preliminary data.</text>
</comment>
<feature type="region of interest" description="Disordered" evidence="1">
    <location>
        <begin position="220"/>
        <end position="240"/>
    </location>
</feature>
<feature type="region of interest" description="Disordered" evidence="1">
    <location>
        <begin position="81"/>
        <end position="108"/>
    </location>
</feature>
<protein>
    <submittedName>
        <fullName evidence="2">Uncharacterized protein</fullName>
    </submittedName>
</protein>
<dbReference type="Proteomes" id="UP000494165">
    <property type="component" value="Unassembled WGS sequence"/>
</dbReference>
<evidence type="ECO:0000256" key="1">
    <source>
        <dbReference type="SAM" id="MobiDB-lite"/>
    </source>
</evidence>
<dbReference type="EMBL" id="CADEPI010000049">
    <property type="protein sequence ID" value="CAB3370015.1"/>
    <property type="molecule type" value="Genomic_DNA"/>
</dbReference>